<feature type="domain" description="Sulfatase N-terminal" evidence="16">
    <location>
        <begin position="232"/>
        <end position="320"/>
    </location>
</feature>
<evidence type="ECO:0000256" key="11">
    <source>
        <dbReference type="ARBA" id="ARBA00023180"/>
    </source>
</evidence>
<evidence type="ECO:0000256" key="8">
    <source>
        <dbReference type="ARBA" id="ARBA00022824"/>
    </source>
</evidence>
<dbReference type="GO" id="GO:0071555">
    <property type="term" value="P:cell wall organization"/>
    <property type="evidence" value="ECO:0007669"/>
    <property type="project" value="UniProtKB-KW"/>
</dbReference>
<keyword evidence="11" id="KW-0325">Glycoprotein</keyword>
<name>A0A6J3LUU2_9PEZI</name>
<feature type="transmembrane region" description="Helical" evidence="14">
    <location>
        <begin position="962"/>
        <end position="981"/>
    </location>
</feature>
<dbReference type="InterPro" id="IPR017852">
    <property type="entry name" value="GPI_EtnP_transferase_1_C"/>
</dbReference>
<feature type="transmembrane region" description="Helical" evidence="14">
    <location>
        <begin position="561"/>
        <end position="579"/>
    </location>
</feature>
<evidence type="ECO:0000313" key="18">
    <source>
        <dbReference type="Proteomes" id="UP000504637"/>
    </source>
</evidence>
<dbReference type="GO" id="GO:0006506">
    <property type="term" value="P:GPI anchor biosynthetic process"/>
    <property type="evidence" value="ECO:0007669"/>
    <property type="project" value="UniProtKB-UniPathway"/>
</dbReference>
<keyword evidence="10 14" id="KW-0472">Membrane</keyword>
<evidence type="ECO:0000256" key="5">
    <source>
        <dbReference type="ARBA" id="ARBA00022502"/>
    </source>
</evidence>
<dbReference type="GeneID" id="54361209"/>
<dbReference type="AlphaFoldDB" id="A0A6J3LUU2"/>
<comment type="caution">
    <text evidence="14">Lacks conserved residue(s) required for the propagation of feature annotation.</text>
</comment>
<feature type="transmembrane region" description="Helical" evidence="14">
    <location>
        <begin position="7"/>
        <end position="30"/>
    </location>
</feature>
<evidence type="ECO:0000256" key="12">
    <source>
        <dbReference type="ARBA" id="ARBA00023316"/>
    </source>
</evidence>
<dbReference type="Gene3D" id="3.40.720.10">
    <property type="entry name" value="Alkaline Phosphatase, subunit A"/>
    <property type="match status" value="1"/>
</dbReference>
<dbReference type="InterPro" id="IPR000917">
    <property type="entry name" value="Sulfatase_N"/>
</dbReference>
<feature type="transmembrane region" description="Helical" evidence="14">
    <location>
        <begin position="657"/>
        <end position="676"/>
    </location>
</feature>
<dbReference type="SUPFAM" id="SSF53649">
    <property type="entry name" value="Alkaline phosphatase-like"/>
    <property type="match status" value="1"/>
</dbReference>
<evidence type="ECO:0000256" key="14">
    <source>
        <dbReference type="RuleBase" id="RU367138"/>
    </source>
</evidence>
<proteinExistence type="inferred from homology"/>
<dbReference type="PANTHER" id="PTHR12250:SF0">
    <property type="entry name" value="GPI ETHANOLAMINE PHOSPHATE TRANSFERASE 1"/>
    <property type="match status" value="1"/>
</dbReference>
<feature type="transmembrane region" description="Helical" evidence="14">
    <location>
        <begin position="734"/>
        <end position="752"/>
    </location>
</feature>
<evidence type="ECO:0000256" key="9">
    <source>
        <dbReference type="ARBA" id="ARBA00022989"/>
    </source>
</evidence>
<reference evidence="19" key="2">
    <citation type="submission" date="2020-04" db="EMBL/GenBank/DDBJ databases">
        <authorList>
            <consortium name="NCBI Genome Project"/>
        </authorList>
    </citation>
    <scope>NUCLEOTIDE SEQUENCE</scope>
    <source>
        <strain evidence="19">CBS 342.82</strain>
    </source>
</reference>
<evidence type="ECO:0000259" key="16">
    <source>
        <dbReference type="Pfam" id="PF00884"/>
    </source>
</evidence>
<feature type="transmembrane region" description="Helical" evidence="14">
    <location>
        <begin position="611"/>
        <end position="632"/>
    </location>
</feature>
<evidence type="ECO:0000313" key="19">
    <source>
        <dbReference type="RefSeq" id="XP_033456469.1"/>
    </source>
</evidence>
<dbReference type="CDD" id="cd16020">
    <property type="entry name" value="GPI_EPT_1"/>
    <property type="match status" value="1"/>
</dbReference>
<keyword evidence="9 14" id="KW-1133">Transmembrane helix</keyword>
<feature type="transmembrane region" description="Helical" evidence="14">
    <location>
        <begin position="782"/>
        <end position="798"/>
    </location>
</feature>
<feature type="compositionally biased region" description="Low complexity" evidence="15">
    <location>
        <begin position="1021"/>
        <end position="1032"/>
    </location>
</feature>
<dbReference type="Proteomes" id="UP000504637">
    <property type="component" value="Unplaced"/>
</dbReference>
<keyword evidence="8 14" id="KW-0256">Endoplasmic reticulum</keyword>
<evidence type="ECO:0000256" key="10">
    <source>
        <dbReference type="ARBA" id="ARBA00023136"/>
    </source>
</evidence>
<keyword evidence="5 14" id="KW-0337">GPI-anchor biosynthesis</keyword>
<sequence>MARLGSLGFLGIAVLFHVVYIYSIFDIYFVSPIVSGMRSHSVDAHRGPAKRLFLFVGDGLRADKAFQFFPDPSPSALNDSASQELRPLAPFLRSRILEHGTFGVSHTRVPTESRPGHVALIAGLYEDVAAVTTGWKLNPVNFDSVFNRSRHTWSWGSPDILPMFSTGAVPGRVEDSTYGYEFEDYSKDATELDTWVFDRVKNLFSDAETDRDLNNRLREDKNVFFLHLLGLDTTGHSYRPYSREYLHNIQIVDQGVREVTELVESFFGDDKTAFVFTADHGMSDWGSHGDGHPDNTRTPLIVWGSGVAKPVTVAEGFAPGHEDGFSHDWQLDHVQRHDVAQADVAALMAHLAGLEFPVNSVGELPLSFLDADDEQKSKALLTNAKEILEMYRVKEEQKQQTVLRYQPFSGFATGELTIENRIAAIERLIEQGAYTEAMESTDALIKLGLRGLRYLQTYAWLFLRTLVTAGYLGWIAFAFTTAVDVYMLNGEIEASRSTPGIIFFSSVLVALYSYLFMQSSPVTYYTYAIFPVAFWEEVFARRKALSAGADKIFAKLSQGEIVKLVLNIAVYVALLEVMVQSYYHRQIYTICYVLIAAWPLLYGTRFCRENAALCATWALGSASMSIFTLLPANKIESLNMMWANLLPSCVPSANDSFSSSIGGGLILLLGLAYIAFENSLTANSKGGSSTQRVDGTSRLIIGVQVGLVAVAIIVTRSSVISLQAKQGLPLGTQVVGWLTLILSLVVPFFHYLSTQDHYLHRLAVIFLAFGPTFIILTISYEGLFYFAIAVTLVSWVRLEHRIQRHFSASSSSSSSSTSLKSELTTPLAPALAAAAQRDYALKSGDYRALTLSDARICLFFLYLLQSAFFSTGNIASVSSFSLDAVYRLIPIFDPFSQGALLILKLLAPFALVSVNLGILTKRLRLHGGSLFAVVMGIGDYLTLRFFWEVRDEGSWLEIGESISMFIIVSVLCIFIAGLEALSEILVRGIVFADDDGNDDAQTRQRRREAGPEGAKQGDVPAAAAATTTTNKS</sequence>
<gene>
    <name evidence="19" type="ORF">K489DRAFT_373295</name>
</gene>
<feature type="transmembrane region" description="Helical" evidence="14">
    <location>
        <begin position="522"/>
        <end position="540"/>
    </location>
</feature>
<dbReference type="GO" id="GO:0051377">
    <property type="term" value="F:mannose-ethanolamine phosphotransferase activity"/>
    <property type="evidence" value="ECO:0007669"/>
    <property type="project" value="UniProtKB-UniRule"/>
</dbReference>
<feature type="transmembrane region" description="Helical" evidence="14">
    <location>
        <begin position="585"/>
        <end position="604"/>
    </location>
</feature>
<keyword evidence="18" id="KW-1185">Reference proteome</keyword>
<evidence type="ECO:0000256" key="2">
    <source>
        <dbReference type="ARBA" id="ARBA00004687"/>
    </source>
</evidence>
<evidence type="ECO:0000259" key="17">
    <source>
        <dbReference type="Pfam" id="PF04987"/>
    </source>
</evidence>
<dbReference type="RefSeq" id="XP_033456469.1">
    <property type="nucleotide sequence ID" value="XM_033603409.1"/>
</dbReference>
<evidence type="ECO:0000256" key="1">
    <source>
        <dbReference type="ARBA" id="ARBA00004477"/>
    </source>
</evidence>
<dbReference type="PANTHER" id="PTHR12250">
    <property type="entry name" value="PHOSPHATIDYLINOSITOL GLYCAN, CLASS N"/>
    <property type="match status" value="1"/>
</dbReference>
<evidence type="ECO:0000256" key="15">
    <source>
        <dbReference type="SAM" id="MobiDB-lite"/>
    </source>
</evidence>
<evidence type="ECO:0000256" key="6">
    <source>
        <dbReference type="ARBA" id="ARBA00022679"/>
    </source>
</evidence>
<evidence type="ECO:0000256" key="3">
    <source>
        <dbReference type="ARBA" id="ARBA00008400"/>
    </source>
</evidence>
<dbReference type="FunFam" id="3.40.720.10:FF:000015">
    <property type="entry name" value="GPI ethanolamine phosphate transferase 1"/>
    <property type="match status" value="1"/>
</dbReference>
<comment type="similarity">
    <text evidence="3 14">Belongs to the PIGG/PIGN/PIGO family. PIGN subfamily.</text>
</comment>
<evidence type="ECO:0000256" key="13">
    <source>
        <dbReference type="ARBA" id="ARBA00024850"/>
    </source>
</evidence>
<keyword evidence="7 14" id="KW-0812">Transmembrane</keyword>
<feature type="transmembrane region" description="Helical" evidence="14">
    <location>
        <begin position="895"/>
        <end position="918"/>
    </location>
</feature>
<dbReference type="InterPro" id="IPR017850">
    <property type="entry name" value="Alkaline_phosphatase_core_sf"/>
</dbReference>
<feature type="transmembrane region" description="Helical" evidence="14">
    <location>
        <begin position="856"/>
        <end position="875"/>
    </location>
</feature>
<dbReference type="InterPro" id="IPR037671">
    <property type="entry name" value="PIGN_N"/>
</dbReference>
<dbReference type="GO" id="GO:0005789">
    <property type="term" value="C:endoplasmic reticulum membrane"/>
    <property type="evidence" value="ECO:0007669"/>
    <property type="project" value="UniProtKB-SubCell"/>
</dbReference>
<dbReference type="Pfam" id="PF04987">
    <property type="entry name" value="PigN"/>
    <property type="match status" value="1"/>
</dbReference>
<comment type="pathway">
    <text evidence="2 14">Glycolipid biosynthesis; glycosylphosphatidylinositol-anchor biosynthesis.</text>
</comment>
<dbReference type="UniPathway" id="UPA00196"/>
<accession>A0A6J3LUU2</accession>
<evidence type="ECO:0000256" key="7">
    <source>
        <dbReference type="ARBA" id="ARBA00022692"/>
    </source>
</evidence>
<reference evidence="19" key="3">
    <citation type="submission" date="2025-08" db="UniProtKB">
        <authorList>
            <consortium name="RefSeq"/>
        </authorList>
    </citation>
    <scope>IDENTIFICATION</scope>
    <source>
        <strain evidence="19">CBS 342.82</strain>
    </source>
</reference>
<dbReference type="OrthoDB" id="2748310at2759"/>
<feature type="region of interest" description="Disordered" evidence="15">
    <location>
        <begin position="995"/>
        <end position="1032"/>
    </location>
</feature>
<comment type="function">
    <text evidence="13 14">Ethanolamine phosphate transferase involved in glycosylphosphatidylinositol-anchor biosynthesis. Transfers ethanolamine phosphate to the first alpha-1,4-linked mannose of the glycosylphosphatidylinositol precursor of GPI-anchor.</text>
</comment>
<feature type="transmembrane region" description="Helical" evidence="14">
    <location>
        <begin position="458"/>
        <end position="486"/>
    </location>
</feature>
<dbReference type="InterPro" id="IPR007070">
    <property type="entry name" value="GPI_EtnP_transferase_1"/>
</dbReference>
<reference evidence="19" key="1">
    <citation type="submission" date="2020-01" db="EMBL/GenBank/DDBJ databases">
        <authorList>
            <consortium name="DOE Joint Genome Institute"/>
            <person name="Haridas S."/>
            <person name="Albert R."/>
            <person name="Binder M."/>
            <person name="Bloem J."/>
            <person name="Labutti K."/>
            <person name="Salamov A."/>
            <person name="Andreopoulos B."/>
            <person name="Baker S.E."/>
            <person name="Barry K."/>
            <person name="Bills G."/>
            <person name="Bluhm B.H."/>
            <person name="Cannon C."/>
            <person name="Castanera R."/>
            <person name="Culley D.E."/>
            <person name="Daum C."/>
            <person name="Ezra D."/>
            <person name="Gonzalez J.B."/>
            <person name="Henrissat B."/>
            <person name="Kuo A."/>
            <person name="Liang C."/>
            <person name="Lipzen A."/>
            <person name="Lutzoni F."/>
            <person name="Magnuson J."/>
            <person name="Mondo S."/>
            <person name="Nolan M."/>
            <person name="Ohm R."/>
            <person name="Pangilinan J."/>
            <person name="Park H.-J."/>
            <person name="Ramirez L."/>
            <person name="Alfaro M."/>
            <person name="Sun H."/>
            <person name="Tritt A."/>
            <person name="Yoshinaga Y."/>
            <person name="Zwiers L.-H."/>
            <person name="Turgeon B.G."/>
            <person name="Goodwin S.B."/>
            <person name="Spatafora J.W."/>
            <person name="Crous P.W."/>
            <person name="Grigoriev I.V."/>
        </authorList>
    </citation>
    <scope>NUCLEOTIDE SEQUENCE</scope>
    <source>
        <strain evidence="19">CBS 342.82</strain>
    </source>
</reference>
<organism evidence="19">
    <name type="scientific">Dissoconium aciculare CBS 342.82</name>
    <dbReference type="NCBI Taxonomy" id="1314786"/>
    <lineage>
        <taxon>Eukaryota</taxon>
        <taxon>Fungi</taxon>
        <taxon>Dikarya</taxon>
        <taxon>Ascomycota</taxon>
        <taxon>Pezizomycotina</taxon>
        <taxon>Dothideomycetes</taxon>
        <taxon>Dothideomycetidae</taxon>
        <taxon>Mycosphaerellales</taxon>
        <taxon>Dissoconiaceae</taxon>
        <taxon>Dissoconium</taxon>
    </lineage>
</organism>
<feature type="transmembrane region" description="Helical" evidence="14">
    <location>
        <begin position="697"/>
        <end position="714"/>
    </location>
</feature>
<feature type="transmembrane region" description="Helical" evidence="14">
    <location>
        <begin position="930"/>
        <end position="947"/>
    </location>
</feature>
<dbReference type="Pfam" id="PF00884">
    <property type="entry name" value="Sulfatase"/>
    <property type="match status" value="1"/>
</dbReference>
<feature type="transmembrane region" description="Helical" evidence="14">
    <location>
        <begin position="498"/>
        <end position="516"/>
    </location>
</feature>
<evidence type="ECO:0000256" key="4">
    <source>
        <dbReference type="ARBA" id="ARBA00020831"/>
    </source>
</evidence>
<keyword evidence="6 14" id="KW-0808">Transferase</keyword>
<feature type="transmembrane region" description="Helical" evidence="14">
    <location>
        <begin position="759"/>
        <end position="776"/>
    </location>
</feature>
<keyword evidence="12" id="KW-0961">Cell wall biogenesis/degradation</keyword>
<dbReference type="EC" id="2.-.-.-" evidence="14"/>
<feature type="domain" description="GPI ethanolamine phosphate transferase 1 C-terminal" evidence="17">
    <location>
        <begin position="450"/>
        <end position="954"/>
    </location>
</feature>
<comment type="subcellular location">
    <subcellularLocation>
        <location evidence="1 14">Endoplasmic reticulum membrane</location>
        <topology evidence="1 14">Multi-pass membrane protein</topology>
    </subcellularLocation>
</comment>
<protein>
    <recommendedName>
        <fullName evidence="4 14">GPI ethanolamine phosphate transferase 1</fullName>
        <ecNumber evidence="14">2.-.-.-</ecNumber>
    </recommendedName>
</protein>